<sequence length="121" mass="13901">MERGKGNQNQEEGRVRGKMSLVPGKDGLFLKFYNIATLILVKTPVFSTIIILQPNYPPLMSLYHKIKDWHLIKHSGEGLQKYEGPYPGWSPEPAKLMPWVFFNALVYVAILVTFFHVLVEK</sequence>
<evidence type="ECO:0008006" key="4">
    <source>
        <dbReference type="Google" id="ProtNLM"/>
    </source>
</evidence>
<evidence type="ECO:0000256" key="1">
    <source>
        <dbReference type="SAM" id="Phobius"/>
    </source>
</evidence>
<keyword evidence="1" id="KW-1133">Transmembrane helix</keyword>
<name>A0AAD6MB92_9ROSI</name>
<evidence type="ECO:0000313" key="2">
    <source>
        <dbReference type="EMBL" id="KAJ6982338.1"/>
    </source>
</evidence>
<keyword evidence="3" id="KW-1185">Reference proteome</keyword>
<accession>A0AAD6MB92</accession>
<reference evidence="2" key="1">
    <citation type="journal article" date="2023" name="Mol. Ecol. Resour.">
        <title>Chromosome-level genome assembly of a triploid poplar Populus alba 'Berolinensis'.</title>
        <authorList>
            <person name="Chen S."/>
            <person name="Yu Y."/>
            <person name="Wang X."/>
            <person name="Wang S."/>
            <person name="Zhang T."/>
            <person name="Zhou Y."/>
            <person name="He R."/>
            <person name="Meng N."/>
            <person name="Wang Y."/>
            <person name="Liu W."/>
            <person name="Liu Z."/>
            <person name="Liu J."/>
            <person name="Guo Q."/>
            <person name="Huang H."/>
            <person name="Sederoff R.R."/>
            <person name="Wang G."/>
            <person name="Qu G."/>
            <person name="Chen S."/>
        </authorList>
    </citation>
    <scope>NUCLEOTIDE SEQUENCE</scope>
    <source>
        <strain evidence="2">SC-2020</strain>
    </source>
</reference>
<evidence type="ECO:0000313" key="3">
    <source>
        <dbReference type="Proteomes" id="UP001164929"/>
    </source>
</evidence>
<feature type="transmembrane region" description="Helical" evidence="1">
    <location>
        <begin position="96"/>
        <end position="119"/>
    </location>
</feature>
<proteinExistence type="predicted"/>
<dbReference type="EMBL" id="JAQIZT010000010">
    <property type="protein sequence ID" value="KAJ6982338.1"/>
    <property type="molecule type" value="Genomic_DNA"/>
</dbReference>
<feature type="transmembrane region" description="Helical" evidence="1">
    <location>
        <begin position="28"/>
        <end position="52"/>
    </location>
</feature>
<gene>
    <name evidence="2" type="ORF">NC653_025443</name>
</gene>
<dbReference type="Proteomes" id="UP001164929">
    <property type="component" value="Chromosome 10"/>
</dbReference>
<comment type="caution">
    <text evidence="2">The sequence shown here is derived from an EMBL/GenBank/DDBJ whole genome shotgun (WGS) entry which is preliminary data.</text>
</comment>
<organism evidence="2 3">
    <name type="scientific">Populus alba x Populus x berolinensis</name>
    <dbReference type="NCBI Taxonomy" id="444605"/>
    <lineage>
        <taxon>Eukaryota</taxon>
        <taxon>Viridiplantae</taxon>
        <taxon>Streptophyta</taxon>
        <taxon>Embryophyta</taxon>
        <taxon>Tracheophyta</taxon>
        <taxon>Spermatophyta</taxon>
        <taxon>Magnoliopsida</taxon>
        <taxon>eudicotyledons</taxon>
        <taxon>Gunneridae</taxon>
        <taxon>Pentapetalae</taxon>
        <taxon>rosids</taxon>
        <taxon>fabids</taxon>
        <taxon>Malpighiales</taxon>
        <taxon>Salicaceae</taxon>
        <taxon>Saliceae</taxon>
        <taxon>Populus</taxon>
    </lineage>
</organism>
<protein>
    <recommendedName>
        <fullName evidence="4">Transmembrane protein</fullName>
    </recommendedName>
</protein>
<keyword evidence="1" id="KW-0812">Transmembrane</keyword>
<dbReference type="AlphaFoldDB" id="A0AAD6MB92"/>
<keyword evidence="1" id="KW-0472">Membrane</keyword>